<dbReference type="PANTHER" id="PTHR12243:SF63">
    <property type="entry name" value="LD26477P"/>
    <property type="match status" value="1"/>
</dbReference>
<dbReference type="Pfam" id="PF10545">
    <property type="entry name" value="MADF_DNA_bdg"/>
    <property type="match status" value="1"/>
</dbReference>
<dbReference type="SMART" id="SM00595">
    <property type="entry name" value="MADF"/>
    <property type="match status" value="1"/>
</dbReference>
<evidence type="ECO:0000313" key="3">
    <source>
        <dbReference type="Proteomes" id="UP000051574"/>
    </source>
</evidence>
<sequence length="223" mass="26445">MSLIDWSNEKVLKLIAEYQGRPELWDPADPAFRNKLVKMRAWQEIASVFNSNLYEVERKFKILLVQYRRERSRIAKLARSIDDVKRLEDAAWYAYKAFSFLNTRYKTKMEIYNDSTYNFNDIEYEEIKLEPNSDDYKGCCSKSDIENHLGNAIDDAPFEKRRKPNNEECSTKVKYNDSLDDDIDLFVKYVASEMRNLSNCQIRRKLKRQILKAVLEACEEDDS</sequence>
<dbReference type="Proteomes" id="UP000051574">
    <property type="component" value="Unassembled WGS sequence"/>
</dbReference>
<dbReference type="InterPro" id="IPR039353">
    <property type="entry name" value="TF_Adf1"/>
</dbReference>
<dbReference type="AlphaFoldDB" id="A0A0T6AYI1"/>
<keyword evidence="3" id="KW-1185">Reference proteome</keyword>
<dbReference type="InterPro" id="IPR006578">
    <property type="entry name" value="MADF-dom"/>
</dbReference>
<gene>
    <name evidence="2" type="ORF">AMK59_7292</name>
</gene>
<comment type="caution">
    <text evidence="2">The sequence shown here is derived from an EMBL/GenBank/DDBJ whole genome shotgun (WGS) entry which is preliminary data.</text>
</comment>
<name>A0A0T6AYI1_9SCAR</name>
<dbReference type="GO" id="GO:0005667">
    <property type="term" value="C:transcription regulator complex"/>
    <property type="evidence" value="ECO:0007669"/>
    <property type="project" value="TreeGrafter"/>
</dbReference>
<dbReference type="PANTHER" id="PTHR12243">
    <property type="entry name" value="MADF DOMAIN TRANSCRIPTION FACTOR"/>
    <property type="match status" value="1"/>
</dbReference>
<accession>A0A0T6AYI1</accession>
<dbReference type="PROSITE" id="PS51029">
    <property type="entry name" value="MADF"/>
    <property type="match status" value="1"/>
</dbReference>
<dbReference type="GO" id="GO:0006357">
    <property type="term" value="P:regulation of transcription by RNA polymerase II"/>
    <property type="evidence" value="ECO:0007669"/>
    <property type="project" value="TreeGrafter"/>
</dbReference>
<organism evidence="2 3">
    <name type="scientific">Oryctes borbonicus</name>
    <dbReference type="NCBI Taxonomy" id="1629725"/>
    <lineage>
        <taxon>Eukaryota</taxon>
        <taxon>Metazoa</taxon>
        <taxon>Ecdysozoa</taxon>
        <taxon>Arthropoda</taxon>
        <taxon>Hexapoda</taxon>
        <taxon>Insecta</taxon>
        <taxon>Pterygota</taxon>
        <taxon>Neoptera</taxon>
        <taxon>Endopterygota</taxon>
        <taxon>Coleoptera</taxon>
        <taxon>Polyphaga</taxon>
        <taxon>Scarabaeiformia</taxon>
        <taxon>Scarabaeidae</taxon>
        <taxon>Dynastinae</taxon>
        <taxon>Oryctes</taxon>
    </lineage>
</organism>
<dbReference type="GO" id="GO:0005634">
    <property type="term" value="C:nucleus"/>
    <property type="evidence" value="ECO:0007669"/>
    <property type="project" value="TreeGrafter"/>
</dbReference>
<dbReference type="EMBL" id="LJIG01022514">
    <property type="protein sequence ID" value="KRT80172.1"/>
    <property type="molecule type" value="Genomic_DNA"/>
</dbReference>
<evidence type="ECO:0000259" key="1">
    <source>
        <dbReference type="PROSITE" id="PS51029"/>
    </source>
</evidence>
<feature type="domain" description="MADF" evidence="1">
    <location>
        <begin position="13"/>
        <end position="106"/>
    </location>
</feature>
<reference evidence="2 3" key="1">
    <citation type="submission" date="2015-09" db="EMBL/GenBank/DDBJ databases">
        <title>Draft genome of the scarab beetle Oryctes borbonicus.</title>
        <authorList>
            <person name="Meyer J.M."/>
            <person name="Markov G.V."/>
            <person name="Baskaran P."/>
            <person name="Herrmann M."/>
            <person name="Sommer R.J."/>
            <person name="Roedelsperger C."/>
        </authorList>
    </citation>
    <scope>NUCLEOTIDE SEQUENCE [LARGE SCALE GENOMIC DNA]</scope>
    <source>
        <strain evidence="2">OB123</strain>
        <tissue evidence="2">Whole animal</tissue>
    </source>
</reference>
<dbReference type="OrthoDB" id="8775784at2759"/>
<protein>
    <submittedName>
        <fullName evidence="2">Myb/SANT-like transcription factor</fullName>
    </submittedName>
</protein>
<evidence type="ECO:0000313" key="2">
    <source>
        <dbReference type="EMBL" id="KRT80172.1"/>
    </source>
</evidence>
<proteinExistence type="predicted"/>